<dbReference type="InterPro" id="IPR000160">
    <property type="entry name" value="GGDEF_dom"/>
</dbReference>
<dbReference type="RefSeq" id="WP_245909502.1">
    <property type="nucleotide sequence ID" value="NZ_QJJS01000008.1"/>
</dbReference>
<sequence>MTSHSLIDPRPEAVAQPALPEGELSDRRDRFGVLEQLSHATWIFDFDRLCIHWANRQALKLWRADTLEALVARDLSVDLSDTVARRLHQYQSDLVDTDTRFTECWTIYPEGRPCAMLVEFSGIRLGDGRLALFCEHLADHGNNPAMLRSTEALTHTTVMITLYSRAGGVLYSNPAAREAAPAGREQRHRFVREQDYHALMLALHLQGRCRLIAPVLTSRGERWHEVSGHRCRDAVTGEPSWLISEVDVSDLKRTEARAQHLADHDALTGLPNRHYVTHGFQHQLESIGRAGEQAALIFIDLDRFKHVNDSLGHAAGDELLVEMANRLRSAVRHNDRVARLGGDEFLVLATADDIAGYVEQLSSRLLKVLSQPGAVRNTEVQVTPSLGVSIYPQDGTDIHTLMRHADLAMYRAKDAGRNRVAYFAPEMTAAAQKRLTMESELRHALERREFVVYYQPRVDVRSNRICGAEALVRWQHPKRGLIAPGVFISYAEDCGLIGELGAQVLEIAARQQARWQAQGLDLAVSVNLSPRQFLEGTLVEEMRRTVEATGCDPRRIELEITESVLLGNDDSTVETLEQLAGMGFRIAVDDFGTGYSNLAYLQRYPIDCLKIDRSFISKVVDSAQPIAGLIITMCRMLGVQMVAEGVETQSQLDWLKQQDCHQYQGYLFSHPLPATAFEALLPGRLEPAAGGAD</sequence>
<comment type="catalytic activity">
    <reaction evidence="1">
        <text>3',3'-c-di-GMP + H2O = 5'-phosphoguanylyl(3'-&gt;5')guanosine + H(+)</text>
        <dbReference type="Rhea" id="RHEA:24902"/>
        <dbReference type="ChEBI" id="CHEBI:15377"/>
        <dbReference type="ChEBI" id="CHEBI:15378"/>
        <dbReference type="ChEBI" id="CHEBI:58754"/>
        <dbReference type="ChEBI" id="CHEBI:58805"/>
        <dbReference type="EC" id="3.1.4.52"/>
    </reaction>
    <physiologicalReaction direction="left-to-right" evidence="1">
        <dbReference type="Rhea" id="RHEA:24903"/>
    </physiologicalReaction>
</comment>
<dbReference type="Gene3D" id="3.20.20.450">
    <property type="entry name" value="EAL domain"/>
    <property type="match status" value="1"/>
</dbReference>
<dbReference type="Proteomes" id="UP000247811">
    <property type="component" value="Unassembled WGS sequence"/>
</dbReference>
<evidence type="ECO:0000259" key="3">
    <source>
        <dbReference type="PROSITE" id="PS50883"/>
    </source>
</evidence>
<evidence type="ECO:0000256" key="1">
    <source>
        <dbReference type="ARBA" id="ARBA00051114"/>
    </source>
</evidence>
<proteinExistence type="predicted"/>
<dbReference type="InterPro" id="IPR035919">
    <property type="entry name" value="EAL_sf"/>
</dbReference>
<feature type="domain" description="GGDEF" evidence="4">
    <location>
        <begin position="292"/>
        <end position="425"/>
    </location>
</feature>
<dbReference type="EMBL" id="QJJS01000008">
    <property type="protein sequence ID" value="PXW95809.1"/>
    <property type="molecule type" value="Genomic_DNA"/>
</dbReference>
<dbReference type="InterPro" id="IPR029787">
    <property type="entry name" value="Nucleotide_cyclase"/>
</dbReference>
<dbReference type="GO" id="GO:0071732">
    <property type="term" value="P:cellular response to nitric oxide"/>
    <property type="evidence" value="ECO:0007669"/>
    <property type="project" value="UniProtKB-ARBA"/>
</dbReference>
<keyword evidence="6" id="KW-1185">Reference proteome</keyword>
<evidence type="ECO:0000256" key="2">
    <source>
        <dbReference type="SAM" id="MobiDB-lite"/>
    </source>
</evidence>
<dbReference type="CDD" id="cd01948">
    <property type="entry name" value="EAL"/>
    <property type="match status" value="1"/>
</dbReference>
<comment type="caution">
    <text evidence="5">The sequence shown here is derived from an EMBL/GenBank/DDBJ whole genome shotgun (WGS) entry which is preliminary data.</text>
</comment>
<dbReference type="SMART" id="SM00267">
    <property type="entry name" value="GGDEF"/>
    <property type="match status" value="1"/>
</dbReference>
<dbReference type="NCBIfam" id="TIGR00254">
    <property type="entry name" value="GGDEF"/>
    <property type="match status" value="1"/>
</dbReference>
<dbReference type="InterPro" id="IPR052155">
    <property type="entry name" value="Biofilm_reg_signaling"/>
</dbReference>
<accession>A0A318H0U4</accession>
<evidence type="ECO:0000313" key="5">
    <source>
        <dbReference type="EMBL" id="PXW95809.1"/>
    </source>
</evidence>
<name>A0A318H0U4_9BURK</name>
<dbReference type="Pfam" id="PF00990">
    <property type="entry name" value="GGDEF"/>
    <property type="match status" value="1"/>
</dbReference>
<protein>
    <submittedName>
        <fullName evidence="5">Diguanylate cyclase/phosphodiesterase</fullName>
    </submittedName>
</protein>
<dbReference type="FunFam" id="3.30.70.270:FF:000001">
    <property type="entry name" value="Diguanylate cyclase domain protein"/>
    <property type="match status" value="1"/>
</dbReference>
<dbReference type="PANTHER" id="PTHR44757:SF2">
    <property type="entry name" value="BIOFILM ARCHITECTURE MAINTENANCE PROTEIN MBAA"/>
    <property type="match status" value="1"/>
</dbReference>
<dbReference type="CDD" id="cd01949">
    <property type="entry name" value="GGDEF"/>
    <property type="match status" value="1"/>
</dbReference>
<reference evidence="5 6" key="1">
    <citation type="submission" date="2018-05" db="EMBL/GenBank/DDBJ databases">
        <title>Genomic Encyclopedia of Type Strains, Phase IV (KMG-IV): sequencing the most valuable type-strain genomes for metagenomic binning, comparative biology and taxonomic classification.</title>
        <authorList>
            <person name="Goeker M."/>
        </authorList>
    </citation>
    <scope>NUCLEOTIDE SEQUENCE [LARGE SCALE GENOMIC DNA]</scope>
    <source>
        <strain evidence="5 6">DSM 566</strain>
    </source>
</reference>
<dbReference type="InterPro" id="IPR043128">
    <property type="entry name" value="Rev_trsase/Diguanyl_cyclase"/>
</dbReference>
<dbReference type="PROSITE" id="PS50887">
    <property type="entry name" value="GGDEF"/>
    <property type="match status" value="1"/>
</dbReference>
<feature type="domain" description="EAL" evidence="3">
    <location>
        <begin position="434"/>
        <end position="685"/>
    </location>
</feature>
<organism evidence="5 6">
    <name type="scientific">Sphaerotilus hippei</name>
    <dbReference type="NCBI Taxonomy" id="744406"/>
    <lineage>
        <taxon>Bacteria</taxon>
        <taxon>Pseudomonadati</taxon>
        <taxon>Pseudomonadota</taxon>
        <taxon>Betaproteobacteria</taxon>
        <taxon>Burkholderiales</taxon>
        <taxon>Sphaerotilaceae</taxon>
        <taxon>Sphaerotilus</taxon>
    </lineage>
</organism>
<dbReference type="SUPFAM" id="SSF55785">
    <property type="entry name" value="PYP-like sensor domain (PAS domain)"/>
    <property type="match status" value="1"/>
</dbReference>
<gene>
    <name evidence="5" type="ORF">C7444_10868</name>
</gene>
<dbReference type="PANTHER" id="PTHR44757">
    <property type="entry name" value="DIGUANYLATE CYCLASE DGCP"/>
    <property type="match status" value="1"/>
</dbReference>
<dbReference type="InterPro" id="IPR035965">
    <property type="entry name" value="PAS-like_dom_sf"/>
</dbReference>
<dbReference type="GO" id="GO:0071111">
    <property type="term" value="F:cyclic-guanylate-specific phosphodiesterase activity"/>
    <property type="evidence" value="ECO:0007669"/>
    <property type="project" value="UniProtKB-EC"/>
</dbReference>
<dbReference type="InterPro" id="IPR001633">
    <property type="entry name" value="EAL_dom"/>
</dbReference>
<dbReference type="Pfam" id="PF00563">
    <property type="entry name" value="EAL"/>
    <property type="match status" value="1"/>
</dbReference>
<dbReference type="FunFam" id="3.20.20.450:FF:000001">
    <property type="entry name" value="Cyclic di-GMP phosphodiesterase yahA"/>
    <property type="match status" value="1"/>
</dbReference>
<dbReference type="SMART" id="SM00052">
    <property type="entry name" value="EAL"/>
    <property type="match status" value="1"/>
</dbReference>
<evidence type="ECO:0000313" key="6">
    <source>
        <dbReference type="Proteomes" id="UP000247811"/>
    </source>
</evidence>
<evidence type="ECO:0000259" key="4">
    <source>
        <dbReference type="PROSITE" id="PS50887"/>
    </source>
</evidence>
<dbReference type="SUPFAM" id="SSF141868">
    <property type="entry name" value="EAL domain-like"/>
    <property type="match status" value="1"/>
</dbReference>
<dbReference type="Gene3D" id="3.30.70.270">
    <property type="match status" value="1"/>
</dbReference>
<dbReference type="SUPFAM" id="SSF55073">
    <property type="entry name" value="Nucleotide cyclase"/>
    <property type="match status" value="1"/>
</dbReference>
<dbReference type="PROSITE" id="PS50883">
    <property type="entry name" value="EAL"/>
    <property type="match status" value="1"/>
</dbReference>
<dbReference type="AlphaFoldDB" id="A0A318H0U4"/>
<feature type="region of interest" description="Disordered" evidence="2">
    <location>
        <begin position="1"/>
        <end position="21"/>
    </location>
</feature>